<dbReference type="EMBL" id="AP023359">
    <property type="protein sequence ID" value="BCJ70077.1"/>
    <property type="molecule type" value="Genomic_DNA"/>
</dbReference>
<name>A0A810NA13_9ACTN</name>
<protein>
    <recommendedName>
        <fullName evidence="3">Winged helix DNA-binding domain-containing protein</fullName>
    </recommendedName>
</protein>
<dbReference type="PANTHER" id="PTHR38479">
    <property type="entry name" value="LMO0824 PROTEIN"/>
    <property type="match status" value="1"/>
</dbReference>
<dbReference type="KEGG" id="pry:Prubr_70980"/>
<gene>
    <name evidence="1" type="ORF">Prubr_70980</name>
</gene>
<dbReference type="PANTHER" id="PTHR38479:SF2">
    <property type="entry name" value="WINGED HELIX DNA-BINDING DOMAIN-CONTAINING PROTEIN"/>
    <property type="match status" value="1"/>
</dbReference>
<dbReference type="InterPro" id="IPR009351">
    <property type="entry name" value="AlkZ-like"/>
</dbReference>
<proteinExistence type="predicted"/>
<keyword evidence="2" id="KW-1185">Reference proteome</keyword>
<evidence type="ECO:0000313" key="2">
    <source>
        <dbReference type="Proteomes" id="UP000680866"/>
    </source>
</evidence>
<organism evidence="1 2">
    <name type="scientific">Polymorphospora rubra</name>
    <dbReference type="NCBI Taxonomy" id="338584"/>
    <lineage>
        <taxon>Bacteria</taxon>
        <taxon>Bacillati</taxon>
        <taxon>Actinomycetota</taxon>
        <taxon>Actinomycetes</taxon>
        <taxon>Micromonosporales</taxon>
        <taxon>Micromonosporaceae</taxon>
        <taxon>Polymorphospora</taxon>
    </lineage>
</organism>
<dbReference type="AlphaFoldDB" id="A0A810NA13"/>
<reference evidence="1" key="1">
    <citation type="submission" date="2020-08" db="EMBL/GenBank/DDBJ databases">
        <title>Whole genome shotgun sequence of Polymorphospora rubra NBRC 101157.</title>
        <authorList>
            <person name="Komaki H."/>
            <person name="Tamura T."/>
        </authorList>
    </citation>
    <scope>NUCLEOTIDE SEQUENCE</scope>
    <source>
        <strain evidence="1">NBRC 101157</strain>
    </source>
</reference>
<evidence type="ECO:0008006" key="3">
    <source>
        <dbReference type="Google" id="ProtNLM"/>
    </source>
</evidence>
<dbReference type="RefSeq" id="WP_212819764.1">
    <property type="nucleotide sequence ID" value="NZ_AP023359.1"/>
</dbReference>
<dbReference type="Proteomes" id="UP000680866">
    <property type="component" value="Chromosome"/>
</dbReference>
<accession>A0A810NA13</accession>
<dbReference type="Pfam" id="PF06224">
    <property type="entry name" value="AlkZ-like"/>
    <property type="match status" value="1"/>
</dbReference>
<evidence type="ECO:0000313" key="1">
    <source>
        <dbReference type="EMBL" id="BCJ70077.1"/>
    </source>
</evidence>
<sequence>MTTPPDIGLLRLTAQRLAGPGPAGPAEVVGWLTAVQAQDLRGALTSVALRTTARSLAVVEAALDAGDVVRSWPMRGTLHLVAAGDLRWILDLTSARMVAQARARRAELELTEAVVERARALAVEALTGGRRLGRRDLLAVWDGAGVATTGQRGYHLLAHLALTGTLCFGPMSGGEQEIVLVDEWIPPSPRPDRDEALGELARRYFRGHGPATVKDLVRWSGLTTTDVRTGLAVARPELAAIEVDGTEHLMAPETPDLLATLRAEAGDVFLLPGFDEFILGYGDRTAVVPAEHADRIVPGRNGMFQPTVVSAGRVVGTWKHTGRASNRTVLATPFTAFTTQVEAAIPQRYADLP</sequence>